<evidence type="ECO:0000313" key="4">
    <source>
        <dbReference type="Proteomes" id="UP000276128"/>
    </source>
</evidence>
<reference evidence="3 4" key="1">
    <citation type="submission" date="2018-12" db="EMBL/GenBank/DDBJ databases">
        <title>Bacillus ochoae sp. nov., Paenibacillus whitsoniae sp. nov., Paenibacillus spiritus sp. nov. Isolated from the Mars Exploration Rover during spacecraft assembly.</title>
        <authorList>
            <person name="Seuylemezian A."/>
            <person name="Vaishampayan P."/>
        </authorList>
    </citation>
    <scope>NUCLEOTIDE SEQUENCE [LARGE SCALE GENOMIC DNA]</scope>
    <source>
        <strain evidence="3 4">MER 54</strain>
    </source>
</reference>
<sequence length="217" mass="25061">MTKHRGGFDFSHMFEHVGKMMDTVWQETVGKLDPNAPGNRRVDKDYLEERYQEALHDMIGLRQHIERAEEMAQLRAEQAELAMRAGDEDLARLALQEKLREEAACEQYRAQYASLQDECLRLSEQMRADVPPRDGGGTSYEASRHSWRELESTGRELGREAMQGLRIAGRLSKETLKEASGNLQHELRALRTRLQREWQEEERRRGADRDSHGGGVK</sequence>
<proteinExistence type="predicted"/>
<dbReference type="Proteomes" id="UP000276128">
    <property type="component" value="Unassembled WGS sequence"/>
</dbReference>
<feature type="region of interest" description="Disordered" evidence="2">
    <location>
        <begin position="197"/>
        <end position="217"/>
    </location>
</feature>
<evidence type="ECO:0000256" key="1">
    <source>
        <dbReference type="SAM" id="Coils"/>
    </source>
</evidence>
<keyword evidence="4" id="KW-1185">Reference proteome</keyword>
<organism evidence="3 4">
    <name type="scientific">Paenibacillus whitsoniae</name>
    <dbReference type="NCBI Taxonomy" id="2496558"/>
    <lineage>
        <taxon>Bacteria</taxon>
        <taxon>Bacillati</taxon>
        <taxon>Bacillota</taxon>
        <taxon>Bacilli</taxon>
        <taxon>Bacillales</taxon>
        <taxon>Paenibacillaceae</taxon>
        <taxon>Paenibacillus</taxon>
    </lineage>
</organism>
<evidence type="ECO:0008006" key="5">
    <source>
        <dbReference type="Google" id="ProtNLM"/>
    </source>
</evidence>
<name>A0A3S0CF46_9BACL</name>
<feature type="region of interest" description="Disordered" evidence="2">
    <location>
        <begin position="128"/>
        <end position="147"/>
    </location>
</feature>
<protein>
    <recommendedName>
        <fullName evidence="5">PspA/IM30 family protein</fullName>
    </recommendedName>
</protein>
<dbReference type="OrthoDB" id="2584826at2"/>
<gene>
    <name evidence="3" type="ORF">EJQ19_03220</name>
</gene>
<evidence type="ECO:0000313" key="3">
    <source>
        <dbReference type="EMBL" id="RTE11308.1"/>
    </source>
</evidence>
<comment type="caution">
    <text evidence="3">The sequence shown here is derived from an EMBL/GenBank/DDBJ whole genome shotgun (WGS) entry which is preliminary data.</text>
</comment>
<accession>A0A3S0CF46</accession>
<keyword evidence="1" id="KW-0175">Coiled coil</keyword>
<dbReference type="EMBL" id="RXHU01000011">
    <property type="protein sequence ID" value="RTE11308.1"/>
    <property type="molecule type" value="Genomic_DNA"/>
</dbReference>
<dbReference type="RefSeq" id="WP_126139758.1">
    <property type="nucleotide sequence ID" value="NZ_RXHU01000011.1"/>
</dbReference>
<evidence type="ECO:0000256" key="2">
    <source>
        <dbReference type="SAM" id="MobiDB-lite"/>
    </source>
</evidence>
<feature type="coiled-coil region" evidence="1">
    <location>
        <begin position="98"/>
        <end position="125"/>
    </location>
</feature>
<dbReference type="AlphaFoldDB" id="A0A3S0CF46"/>